<keyword evidence="1" id="KW-1133">Transmembrane helix</keyword>
<evidence type="ECO:0000256" key="1">
    <source>
        <dbReference type="SAM" id="Phobius"/>
    </source>
</evidence>
<dbReference type="Proteomes" id="UP000829194">
    <property type="component" value="Chromosome"/>
</dbReference>
<feature type="transmembrane region" description="Helical" evidence="1">
    <location>
        <begin position="109"/>
        <end position="131"/>
    </location>
</feature>
<dbReference type="EMBL" id="CP093547">
    <property type="protein sequence ID" value="UNP29499.1"/>
    <property type="molecule type" value="Genomic_DNA"/>
</dbReference>
<feature type="transmembrane region" description="Helical" evidence="1">
    <location>
        <begin position="208"/>
        <end position="227"/>
    </location>
</feature>
<feature type="transmembrane region" description="Helical" evidence="1">
    <location>
        <begin position="233"/>
        <end position="257"/>
    </location>
</feature>
<evidence type="ECO:0000313" key="3">
    <source>
        <dbReference type="Proteomes" id="UP000829194"/>
    </source>
</evidence>
<feature type="transmembrane region" description="Helical" evidence="1">
    <location>
        <begin position="59"/>
        <end position="79"/>
    </location>
</feature>
<accession>A0ABY3XCV3</accession>
<gene>
    <name evidence="2" type="ORF">MOV92_24060</name>
</gene>
<feature type="transmembrane region" description="Helical" evidence="1">
    <location>
        <begin position="304"/>
        <end position="322"/>
    </location>
</feature>
<feature type="transmembrane region" description="Helical" evidence="1">
    <location>
        <begin position="137"/>
        <end position="161"/>
    </location>
</feature>
<evidence type="ECO:0000313" key="2">
    <source>
        <dbReference type="EMBL" id="UNP29499.1"/>
    </source>
</evidence>
<protein>
    <recommendedName>
        <fullName evidence="4">Transmembrane protein</fullName>
    </recommendedName>
</protein>
<keyword evidence="1" id="KW-0812">Transmembrane</keyword>
<feature type="transmembrane region" description="Helical" evidence="1">
    <location>
        <begin position="278"/>
        <end position="298"/>
    </location>
</feature>
<organism evidence="2 3">
    <name type="scientific">Lysobacter gummosus</name>
    <dbReference type="NCBI Taxonomy" id="262324"/>
    <lineage>
        <taxon>Bacteria</taxon>
        <taxon>Pseudomonadati</taxon>
        <taxon>Pseudomonadota</taxon>
        <taxon>Gammaproteobacteria</taxon>
        <taxon>Lysobacterales</taxon>
        <taxon>Lysobacteraceae</taxon>
        <taxon>Lysobacter</taxon>
    </lineage>
</organism>
<name>A0ABY3XCV3_9GAMM</name>
<reference evidence="2 3" key="1">
    <citation type="submission" date="2022-03" db="EMBL/GenBank/DDBJ databases">
        <title>Complete genome sequence of Lysobacter capsici VKM B-2533 and Lysobacter gummosus 10.1.1, promising sources of lytic agents.</title>
        <authorList>
            <person name="Tarlachkov S.V."/>
            <person name="Kudryakova I.V."/>
            <person name="Afoshin A.S."/>
            <person name="Leontyevskaya E.A."/>
            <person name="Leontyevskaya N.V."/>
        </authorList>
    </citation>
    <scope>NUCLEOTIDE SEQUENCE [LARGE SCALE GENOMIC DNA]</scope>
    <source>
        <strain evidence="2 3">10.1.1</strain>
    </source>
</reference>
<keyword evidence="3" id="KW-1185">Reference proteome</keyword>
<evidence type="ECO:0008006" key="4">
    <source>
        <dbReference type="Google" id="ProtNLM"/>
    </source>
</evidence>
<proteinExistence type="predicted"/>
<sequence length="331" mass="35047">MTMLLHPWLHEARIAAARGGGWRRWRTPGLVLAACILAPIALRLWSAQAAALPAALPRLIVQLPLPFGLLAIAFAYAIARGRLIALDEDLRHGWWAAAPIDPARATGTLIALAAVATVAAMAIVAIVLAAFGGPAGAWRGACWVIEAGVAVGAVLGLISALRHRRHPARRAREGARDPLFGLRWLDDARLPHISDWQRREALLRWRRGGHAWMIGAVLLALPSSTGAASGLGVLLIVIALAWFSLLVQACAASIVAAQTLLHSAPRAPHALARAAWRYPAFAFACAAGYATVGCALLSLSWRAAPVLLAILIVLCLPALFALRPAHRPASP</sequence>
<dbReference type="RefSeq" id="WP_057944971.1">
    <property type="nucleotide sequence ID" value="NZ_CP011131.1"/>
</dbReference>
<keyword evidence="1" id="KW-0472">Membrane</keyword>